<dbReference type="SMART" id="SM00184">
    <property type="entry name" value="RING"/>
    <property type="match status" value="1"/>
</dbReference>
<evidence type="ECO:0000259" key="7">
    <source>
        <dbReference type="PROSITE" id="PS51382"/>
    </source>
</evidence>
<evidence type="ECO:0000256" key="5">
    <source>
        <dbReference type="SAM" id="MobiDB-lite"/>
    </source>
</evidence>
<dbReference type="STRING" id="5539.A0A3E2GT15"/>
<evidence type="ECO:0000259" key="6">
    <source>
        <dbReference type="PROSITE" id="PS50089"/>
    </source>
</evidence>
<dbReference type="InterPro" id="IPR017907">
    <property type="entry name" value="Znf_RING_CS"/>
</dbReference>
<evidence type="ECO:0000256" key="4">
    <source>
        <dbReference type="PROSITE-ProRule" id="PRU00175"/>
    </source>
</evidence>
<dbReference type="InterPro" id="IPR013083">
    <property type="entry name" value="Znf_RING/FYVE/PHD"/>
</dbReference>
<feature type="non-terminal residue" evidence="8">
    <location>
        <position position="472"/>
    </location>
</feature>
<dbReference type="Pfam" id="PF03105">
    <property type="entry name" value="SPX"/>
    <property type="match status" value="1"/>
</dbReference>
<dbReference type="OMA" id="CIRCLIV"/>
<evidence type="ECO:0000256" key="2">
    <source>
        <dbReference type="ARBA" id="ARBA00022771"/>
    </source>
</evidence>
<evidence type="ECO:0008006" key="10">
    <source>
        <dbReference type="Google" id="ProtNLM"/>
    </source>
</evidence>
<reference evidence="8 9" key="1">
    <citation type="submission" date="2018-05" db="EMBL/GenBank/DDBJ databases">
        <title>Draft genome sequence of Scytalidium lignicola DSM 105466, a ubiquitous saprotrophic fungus.</title>
        <authorList>
            <person name="Buettner E."/>
            <person name="Gebauer A.M."/>
            <person name="Hofrichter M."/>
            <person name="Liers C."/>
            <person name="Kellner H."/>
        </authorList>
    </citation>
    <scope>NUCLEOTIDE SEQUENCE [LARGE SCALE GENOMIC DNA]</scope>
    <source>
        <strain evidence="8 9">DSM 105466</strain>
    </source>
</reference>
<feature type="non-terminal residue" evidence="8">
    <location>
        <position position="1"/>
    </location>
</feature>
<dbReference type="PROSITE" id="PS00518">
    <property type="entry name" value="ZF_RING_1"/>
    <property type="match status" value="1"/>
</dbReference>
<feature type="domain" description="RING-type" evidence="6">
    <location>
        <begin position="374"/>
        <end position="413"/>
    </location>
</feature>
<gene>
    <name evidence="8" type="ORF">B7463_g12032</name>
</gene>
<protein>
    <recommendedName>
        <fullName evidence="10">RING-type domain-containing protein</fullName>
    </recommendedName>
</protein>
<dbReference type="PANTHER" id="PTHR23327:SF51">
    <property type="entry name" value="TRANSCRIPTIONAL REGULATOR OF YEAST FORM ADHERENCE 3"/>
    <property type="match status" value="1"/>
</dbReference>
<keyword evidence="9" id="KW-1185">Reference proteome</keyword>
<sequence>MKFSHAFSQALLEEGFPQEWVSSAIPYAQLKKVIKKIATELTSLGLDPTVLAQLMPTAAEQDPPSPRRGSGDGLVGFKYDLGNDHTEPRPKLTLYVQLEDGLAVDAQLSPDTRAYFEKLALKNLTAPVQQQSEAAPAVTEEMQPVAKTPEIKELAPSSNPDQGTTKKDGPVIQQLEVPLTFDAEFFALLRGDVNVLDSIQTREQEALSSDIAALSDVLAQVTRPSKYGKSDLYRWRELFEIYVSAGVFFSTLERDRGRRSYTNALRQLQWFQDEIMRRDIPSAFKLPASHEALTQFNKINLTLFRNLKFQEMNRTAISKILKKFDKRTQLGARQTFPILIQSDTIMSESMAKNVCSQVSNNLVGLVPQVDDHLCPVCYNITWRPVRLACTHVVCSGCVVLMQTKGERKCPVCRGMVIMKASEDDIDNTHLKFLKTYFPKETKARRVELETIDGKARFGETYTHPSEEKCSVM</sequence>
<keyword evidence="2 4" id="KW-0863">Zinc-finger</keyword>
<evidence type="ECO:0000256" key="3">
    <source>
        <dbReference type="ARBA" id="ARBA00022833"/>
    </source>
</evidence>
<dbReference type="PANTHER" id="PTHR23327">
    <property type="entry name" value="RING FINGER PROTEIN 127"/>
    <property type="match status" value="1"/>
</dbReference>
<keyword evidence="1" id="KW-0479">Metal-binding</keyword>
<feature type="region of interest" description="Disordered" evidence="5">
    <location>
        <begin position="57"/>
        <end position="82"/>
    </location>
</feature>
<keyword evidence="3" id="KW-0862">Zinc</keyword>
<dbReference type="EMBL" id="NCSJ02000468">
    <property type="protein sequence ID" value="RFU24304.1"/>
    <property type="molecule type" value="Genomic_DNA"/>
</dbReference>
<organism evidence="8 9">
    <name type="scientific">Scytalidium lignicola</name>
    <name type="common">Hyphomycete</name>
    <dbReference type="NCBI Taxonomy" id="5539"/>
    <lineage>
        <taxon>Eukaryota</taxon>
        <taxon>Fungi</taxon>
        <taxon>Dikarya</taxon>
        <taxon>Ascomycota</taxon>
        <taxon>Pezizomycotina</taxon>
        <taxon>Leotiomycetes</taxon>
        <taxon>Leotiomycetes incertae sedis</taxon>
        <taxon>Scytalidium</taxon>
    </lineage>
</organism>
<dbReference type="InterPro" id="IPR001841">
    <property type="entry name" value="Znf_RING"/>
</dbReference>
<comment type="caution">
    <text evidence="8">The sequence shown here is derived from an EMBL/GenBank/DDBJ whole genome shotgun (WGS) entry which is preliminary data.</text>
</comment>
<evidence type="ECO:0000313" key="8">
    <source>
        <dbReference type="EMBL" id="RFU24304.1"/>
    </source>
</evidence>
<dbReference type="InterPro" id="IPR018957">
    <property type="entry name" value="Znf_C3HC4_RING-type"/>
</dbReference>
<dbReference type="AlphaFoldDB" id="A0A3E2GT15"/>
<name>A0A3E2GT15_SCYLI</name>
<accession>A0A3E2GT15</accession>
<feature type="domain" description="SPX" evidence="7">
    <location>
        <begin position="1"/>
        <end position="338"/>
    </location>
</feature>
<proteinExistence type="predicted"/>
<dbReference type="Gene3D" id="3.30.40.10">
    <property type="entry name" value="Zinc/RING finger domain, C3HC4 (zinc finger)"/>
    <property type="match status" value="1"/>
</dbReference>
<dbReference type="GO" id="GO:0008270">
    <property type="term" value="F:zinc ion binding"/>
    <property type="evidence" value="ECO:0007669"/>
    <property type="project" value="UniProtKB-KW"/>
</dbReference>
<dbReference type="Proteomes" id="UP000258309">
    <property type="component" value="Unassembled WGS sequence"/>
</dbReference>
<dbReference type="OrthoDB" id="5588846at2759"/>
<evidence type="ECO:0000313" key="9">
    <source>
        <dbReference type="Proteomes" id="UP000258309"/>
    </source>
</evidence>
<dbReference type="SUPFAM" id="SSF57850">
    <property type="entry name" value="RING/U-box"/>
    <property type="match status" value="1"/>
</dbReference>
<dbReference type="PROSITE" id="PS51382">
    <property type="entry name" value="SPX"/>
    <property type="match status" value="1"/>
</dbReference>
<evidence type="ECO:0000256" key="1">
    <source>
        <dbReference type="ARBA" id="ARBA00022723"/>
    </source>
</evidence>
<dbReference type="PROSITE" id="PS50089">
    <property type="entry name" value="ZF_RING_2"/>
    <property type="match status" value="1"/>
</dbReference>
<dbReference type="InterPro" id="IPR004331">
    <property type="entry name" value="SPX_dom"/>
</dbReference>
<dbReference type="Pfam" id="PF00097">
    <property type="entry name" value="zf-C3HC4"/>
    <property type="match status" value="1"/>
</dbReference>